<dbReference type="PANTHER" id="PTHR46551">
    <property type="entry name" value="SAP DOMAIN-CONTAINING RIBONUCLEOPROTEIN"/>
    <property type="match status" value="1"/>
</dbReference>
<dbReference type="GO" id="GO:0005634">
    <property type="term" value="C:nucleus"/>
    <property type="evidence" value="ECO:0007669"/>
    <property type="project" value="TreeGrafter"/>
</dbReference>
<dbReference type="InterPro" id="IPR052240">
    <property type="entry name" value="SAP_domain_ribonucleoprotein"/>
</dbReference>
<feature type="domain" description="SAP" evidence="4">
    <location>
        <begin position="55"/>
        <end position="89"/>
    </location>
</feature>
<feature type="compositionally biased region" description="Low complexity" evidence="3">
    <location>
        <begin position="134"/>
        <end position="153"/>
    </location>
</feature>
<keyword evidence="6" id="KW-1185">Reference proteome</keyword>
<organism evidence="5 6">
    <name type="scientific">Kockovaella imperatae</name>
    <dbReference type="NCBI Taxonomy" id="4999"/>
    <lineage>
        <taxon>Eukaryota</taxon>
        <taxon>Fungi</taxon>
        <taxon>Dikarya</taxon>
        <taxon>Basidiomycota</taxon>
        <taxon>Agaricomycotina</taxon>
        <taxon>Tremellomycetes</taxon>
        <taxon>Tremellales</taxon>
        <taxon>Cuniculitremaceae</taxon>
        <taxon>Kockovaella</taxon>
    </lineage>
</organism>
<feature type="compositionally biased region" description="Basic and acidic residues" evidence="3">
    <location>
        <begin position="262"/>
        <end position="271"/>
    </location>
</feature>
<dbReference type="InParanoid" id="A0A1Y1UPY5"/>
<evidence type="ECO:0000256" key="3">
    <source>
        <dbReference type="SAM" id="MobiDB-lite"/>
    </source>
</evidence>
<feature type="compositionally biased region" description="Basic and acidic residues" evidence="3">
    <location>
        <begin position="427"/>
        <end position="436"/>
    </location>
</feature>
<evidence type="ECO:0000259" key="4">
    <source>
        <dbReference type="PROSITE" id="PS50800"/>
    </source>
</evidence>
<comment type="similarity">
    <text evidence="2">Belongs to the SAP domain-containing ribonucleoprotein family.</text>
</comment>
<dbReference type="Gene3D" id="1.10.720.30">
    <property type="entry name" value="SAP domain"/>
    <property type="match status" value="1"/>
</dbReference>
<gene>
    <name evidence="5" type="ORF">BD324DRAFT_648644</name>
</gene>
<feature type="compositionally biased region" description="Polar residues" evidence="3">
    <location>
        <begin position="215"/>
        <end position="229"/>
    </location>
</feature>
<dbReference type="Pfam" id="PF02037">
    <property type="entry name" value="SAP"/>
    <property type="match status" value="1"/>
</dbReference>
<dbReference type="InterPro" id="IPR003034">
    <property type="entry name" value="SAP_dom"/>
</dbReference>
<evidence type="ECO:0000256" key="2">
    <source>
        <dbReference type="ARBA" id="ARBA00046328"/>
    </source>
</evidence>
<accession>A0A1Y1UPY5</accession>
<evidence type="ECO:0000313" key="6">
    <source>
        <dbReference type="Proteomes" id="UP000193218"/>
    </source>
</evidence>
<dbReference type="OrthoDB" id="445357at2759"/>
<feature type="region of interest" description="Disordered" evidence="3">
    <location>
        <begin position="1"/>
        <end position="21"/>
    </location>
</feature>
<dbReference type="PROSITE" id="PS50800">
    <property type="entry name" value="SAP"/>
    <property type="match status" value="1"/>
</dbReference>
<dbReference type="STRING" id="4999.A0A1Y1UPY5"/>
<sequence>MLRRKVSNGLLRATKSNSSLRATAQTQAQMVPPLPQTANFSTLIAKSVKVSEREWGKETVVTLKQELKMRGLPQTGKKADLVERLTMAGKAMPAASSSSTSTSQSSQILSKTAPLTAPKSVPSSSQVIAKPTAPASTPVSKSKTPTPVTPAKAKAPEMTPKTMAKAPEPVTPTPIYRLKGSGTTPSRATAPGPPQMTTPAAPRVSKMAMPPPSSFRMSTASPRLFSTSVVRPAAKKSTPEHSTVLDDHVVSTGPSVSSQKSEAPKAEKPSPEEVTTAPGLPKTKSAGESKGLNVKMPDPRPEPSHEQTIPLEPDNFKTAAKPKEEQSSNSGPKVMTVASASTHHAGGPSHAIHESADPTAVESSESLEENNKSSERSEGGTDKDGQYRAPERELNDEERRGLYIMGGIVGLGWLIGGPKKDKKKKKVETETKSEKH</sequence>
<comment type="caution">
    <text evidence="5">The sequence shown here is derived from an EMBL/GenBank/DDBJ whole genome shotgun (WGS) entry which is preliminary data.</text>
</comment>
<reference evidence="5 6" key="1">
    <citation type="submission" date="2017-03" db="EMBL/GenBank/DDBJ databases">
        <title>Widespread Adenine N6-methylation of Active Genes in Fungi.</title>
        <authorList>
            <consortium name="DOE Joint Genome Institute"/>
            <person name="Mondo S.J."/>
            <person name="Dannebaum R.O."/>
            <person name="Kuo R.C."/>
            <person name="Louie K.B."/>
            <person name="Bewick A.J."/>
            <person name="Labutti K."/>
            <person name="Haridas S."/>
            <person name="Kuo A."/>
            <person name="Salamov A."/>
            <person name="Ahrendt S.R."/>
            <person name="Lau R."/>
            <person name="Bowen B.P."/>
            <person name="Lipzen A."/>
            <person name="Sullivan W."/>
            <person name="Andreopoulos W.B."/>
            <person name="Clum A."/>
            <person name="Lindquist E."/>
            <person name="Daum C."/>
            <person name="Northen T.R."/>
            <person name="Ramamoorthy G."/>
            <person name="Schmitz R.J."/>
            <person name="Gryganskyi A."/>
            <person name="Culley D."/>
            <person name="Magnuson J."/>
            <person name="James T.Y."/>
            <person name="O'Malley M.A."/>
            <person name="Stajich J.E."/>
            <person name="Spatafora J.W."/>
            <person name="Visel A."/>
            <person name="Grigoriev I.V."/>
        </authorList>
    </citation>
    <scope>NUCLEOTIDE SEQUENCE [LARGE SCALE GENOMIC DNA]</scope>
    <source>
        <strain evidence="5 6">NRRL Y-17943</strain>
    </source>
</reference>
<feature type="compositionally biased region" description="Basic and acidic residues" evidence="3">
    <location>
        <begin position="237"/>
        <end position="249"/>
    </location>
</feature>
<feature type="compositionally biased region" description="Basic and acidic residues" evidence="3">
    <location>
        <begin position="369"/>
        <end position="399"/>
    </location>
</feature>
<dbReference type="PANTHER" id="PTHR46551:SF1">
    <property type="entry name" value="SAP DOMAIN-CONTAINING RIBONUCLEOPROTEIN"/>
    <property type="match status" value="1"/>
</dbReference>
<dbReference type="EMBL" id="NBSH01000002">
    <property type="protein sequence ID" value="ORX40032.1"/>
    <property type="molecule type" value="Genomic_DNA"/>
</dbReference>
<evidence type="ECO:0000256" key="1">
    <source>
        <dbReference type="ARBA" id="ARBA00022553"/>
    </source>
</evidence>
<dbReference type="Proteomes" id="UP000193218">
    <property type="component" value="Unassembled WGS sequence"/>
</dbReference>
<dbReference type="GO" id="GO:0016973">
    <property type="term" value="P:poly(A)+ mRNA export from nucleus"/>
    <property type="evidence" value="ECO:0007669"/>
    <property type="project" value="TreeGrafter"/>
</dbReference>
<feature type="region of interest" description="Disordered" evidence="3">
    <location>
        <begin position="90"/>
        <end position="399"/>
    </location>
</feature>
<dbReference type="GeneID" id="33559676"/>
<name>A0A1Y1UPY5_9TREE</name>
<dbReference type="SUPFAM" id="SSF68906">
    <property type="entry name" value="SAP domain"/>
    <property type="match status" value="1"/>
</dbReference>
<protein>
    <recommendedName>
        <fullName evidence="4">SAP domain-containing protein</fullName>
    </recommendedName>
</protein>
<evidence type="ECO:0000313" key="5">
    <source>
        <dbReference type="EMBL" id="ORX40032.1"/>
    </source>
</evidence>
<dbReference type="AlphaFoldDB" id="A0A1Y1UPY5"/>
<dbReference type="InterPro" id="IPR036361">
    <property type="entry name" value="SAP_dom_sf"/>
</dbReference>
<dbReference type="RefSeq" id="XP_021873817.1">
    <property type="nucleotide sequence ID" value="XM_022017867.1"/>
</dbReference>
<feature type="region of interest" description="Disordered" evidence="3">
    <location>
        <begin position="413"/>
        <end position="436"/>
    </location>
</feature>
<proteinExistence type="inferred from homology"/>
<feature type="compositionally biased region" description="Low complexity" evidence="3">
    <location>
        <begin position="96"/>
        <end position="107"/>
    </location>
</feature>
<keyword evidence="1" id="KW-0597">Phosphoprotein</keyword>